<comment type="caution">
    <text evidence="1">The sequence shown here is derived from an EMBL/GenBank/DDBJ whole genome shotgun (WGS) entry which is preliminary data.</text>
</comment>
<gene>
    <name evidence="1" type="ORF">HNP81_002581</name>
</gene>
<keyword evidence="2" id="KW-1185">Reference proteome</keyword>
<proteinExistence type="predicted"/>
<evidence type="ECO:0008006" key="3">
    <source>
        <dbReference type="Google" id="ProtNLM"/>
    </source>
</evidence>
<dbReference type="RefSeq" id="WP_182502827.1">
    <property type="nucleotide sequence ID" value="NZ_JACJHX010000007.1"/>
</dbReference>
<name>A0ABR6CRE3_9BACI</name>
<dbReference type="Proteomes" id="UP000626697">
    <property type="component" value="Unassembled WGS sequence"/>
</dbReference>
<dbReference type="Gene3D" id="1.20.5.320">
    <property type="entry name" value="6-Phosphogluconate Dehydrogenase, domain 3"/>
    <property type="match status" value="1"/>
</dbReference>
<accession>A0ABR6CRE3</accession>
<evidence type="ECO:0000313" key="2">
    <source>
        <dbReference type="Proteomes" id="UP000626697"/>
    </source>
</evidence>
<evidence type="ECO:0000313" key="1">
    <source>
        <dbReference type="EMBL" id="MBA9027291.1"/>
    </source>
</evidence>
<protein>
    <recommendedName>
        <fullName evidence="3">Collagen-like protein</fullName>
    </recommendedName>
</protein>
<organism evidence="1 2">
    <name type="scientific">Peribacillus huizhouensis</name>
    <dbReference type="NCBI Taxonomy" id="1501239"/>
    <lineage>
        <taxon>Bacteria</taxon>
        <taxon>Bacillati</taxon>
        <taxon>Bacillota</taxon>
        <taxon>Bacilli</taxon>
        <taxon>Bacillales</taxon>
        <taxon>Bacillaceae</taxon>
        <taxon>Peribacillus</taxon>
    </lineage>
</organism>
<sequence length="199" mass="20626">MSSCRRDCSCNLCNPCFIPGPQGPPGQPGAPGQPGPAGQPGPGGALAYGSLYNVSNNFIRLSPPSFLIPGPKVIFGGTPGPLLGTTPVGTTDLQVLSDGVYEISMDLTVALLAHNDEVFGSAVAFGLYINDTLAVPGSIFWSSNTIGSTTSIGSETQNTIGKTIQQRLNANDRLSIIPEFALGDVKYLYPSLVVTKIAN</sequence>
<dbReference type="EMBL" id="JACJHX010000007">
    <property type="protein sequence ID" value="MBA9027291.1"/>
    <property type="molecule type" value="Genomic_DNA"/>
</dbReference>
<reference evidence="1 2" key="1">
    <citation type="submission" date="2020-08" db="EMBL/GenBank/DDBJ databases">
        <title>Genomic Encyclopedia of Type Strains, Phase IV (KMG-IV): sequencing the most valuable type-strain genomes for metagenomic binning, comparative biology and taxonomic classification.</title>
        <authorList>
            <person name="Goeker M."/>
        </authorList>
    </citation>
    <scope>NUCLEOTIDE SEQUENCE [LARGE SCALE GENOMIC DNA]</scope>
    <source>
        <strain evidence="1 2">DSM 105481</strain>
    </source>
</reference>